<dbReference type="Proteomes" id="UP000279259">
    <property type="component" value="Unassembled WGS sequence"/>
</dbReference>
<dbReference type="SUPFAM" id="SSF103481">
    <property type="entry name" value="Multidrug resistance efflux transporter EmrE"/>
    <property type="match status" value="1"/>
</dbReference>
<evidence type="ECO:0000256" key="4">
    <source>
        <dbReference type="ARBA" id="ARBA00023136"/>
    </source>
</evidence>
<keyword evidence="5" id="KW-0813">Transport</keyword>
<comment type="subcellular location">
    <subcellularLocation>
        <location evidence="5">Golgi apparatus membrane</location>
        <topology evidence="5">Multi-pass membrane protein</topology>
    </subcellularLocation>
    <subcellularLocation>
        <location evidence="5">Cytoplasmic vesicle membrane</location>
        <topology evidence="5">Multi-pass membrane protein</topology>
    </subcellularLocation>
    <subcellularLocation>
        <location evidence="5">Endoplasmic reticulum membrane</location>
        <topology evidence="5">Multi-pass membrane protein</topology>
    </subcellularLocation>
    <subcellularLocation>
        <location evidence="1">Membrane</location>
        <topology evidence="1">Multi-pass membrane protein</topology>
    </subcellularLocation>
</comment>
<keyword evidence="5" id="KW-0968">Cytoplasmic vesicle</keyword>
<accession>A0A427Y3V4</accession>
<dbReference type="GO" id="GO:0030659">
    <property type="term" value="C:cytoplasmic vesicle membrane"/>
    <property type="evidence" value="ECO:0007669"/>
    <property type="project" value="UniProtKB-SubCell"/>
</dbReference>
<feature type="transmembrane region" description="Helical" evidence="5">
    <location>
        <begin position="402"/>
        <end position="420"/>
    </location>
</feature>
<dbReference type="EMBL" id="RSCD01000019">
    <property type="protein sequence ID" value="RSH85763.1"/>
    <property type="molecule type" value="Genomic_DNA"/>
</dbReference>
<feature type="transmembrane region" description="Helical" evidence="5">
    <location>
        <begin position="690"/>
        <end position="706"/>
    </location>
</feature>
<comment type="subunit">
    <text evidence="5">Homooligomer.</text>
</comment>
<keyword evidence="8" id="KW-1185">Reference proteome</keyword>
<dbReference type="GO" id="GO:0000139">
    <property type="term" value="C:Golgi membrane"/>
    <property type="evidence" value="ECO:0007669"/>
    <property type="project" value="UniProtKB-SubCell"/>
</dbReference>
<evidence type="ECO:0000256" key="3">
    <source>
        <dbReference type="ARBA" id="ARBA00022989"/>
    </source>
</evidence>
<comment type="similarity">
    <text evidence="5">Belongs to the TPT transporter family. SLC35D subfamily.</text>
</comment>
<comment type="caution">
    <text evidence="7">The sequence shown here is derived from an EMBL/GenBank/DDBJ whole genome shotgun (WGS) entry which is preliminary data.</text>
</comment>
<dbReference type="OrthoDB" id="5547497at2759"/>
<dbReference type="PANTHER" id="PTHR11132">
    <property type="entry name" value="SOLUTE CARRIER FAMILY 35"/>
    <property type="match status" value="1"/>
</dbReference>
<sequence length="757" mass="82223">MSSCNTNGTTTTASMWQQSGPTYQRPLGPSEIAFIPASADGTGDMFLHLTPTSFMQPDRVALAWAILRARHPTLASRVVSESLSVLMKQVHCPANVSEAIKEAKPSLTFNGASEQELFDAHMDGPRVLTESRLSHLTIATPTVSSSGTNPRSYDLFIAAPHFIGDEGPSTRTLGAPLSLEAQLPQPKARFQRAAHAVSLQLCQARKIGAPTLPRESKGERKTALREISLDEEKTAWVLKKQGRGSQRLQCDLRFGGDGLGSDSTIASTRSPLLVPKSLLMSAGRQARAKGNPPPYSEIVPSRAPSTALCGISLIGNLDRTYIHEEYAPSVELLTVTTASRLRPAGFLLLAHTFRAKLWFHLVWDQNCFEAGTVERFWEALPEMLGKINLDTNSDSAAMSSQLQVVGVVAFYMIAALVMVMGNKMVLNDAPDLPLILMLLQNLSTVGLLTLTSKLTDKVQLPQIEMRTAKQLAPLLIIDVAGFVFSTLCLRDVEATFFQHLLTVNVVQIARSLVLPFTIIVSAIHTRRHPSTMVIVAASIVTVGFFVGVSPFNLRTMPRPMGLVYGFLSSLSIAVHTVVLKGSLPIVGGSVTQLSYWCKLSTAFALGALSLINGEAVRFVSLLSSGTWDWRVFLWGNLVTGIFGFLISIAGILSVKVTSPVTHIFSSSARSVIQTLLGVKLFHDTLSGNRIASLAIIVSGTLLYTWVKSRRTSDEWQEKQEATPDIEAQRLLQWDDEKNAAGVSEREKALVSVVGEKA</sequence>
<feature type="region of interest" description="Disordered" evidence="6">
    <location>
        <begin position="1"/>
        <end position="22"/>
    </location>
</feature>
<feature type="transmembrane region" description="Helical" evidence="5">
    <location>
        <begin position="432"/>
        <end position="451"/>
    </location>
</feature>
<reference evidence="7 8" key="1">
    <citation type="submission" date="2018-11" db="EMBL/GenBank/DDBJ databases">
        <title>Genome sequence of Saitozyma podzolica DSM 27192.</title>
        <authorList>
            <person name="Aliyu H."/>
            <person name="Gorte O."/>
            <person name="Ochsenreither K."/>
        </authorList>
    </citation>
    <scope>NUCLEOTIDE SEQUENCE [LARGE SCALE GENOMIC DNA]</scope>
    <source>
        <strain evidence="7 8">DSM 27192</strain>
    </source>
</reference>
<dbReference type="AlphaFoldDB" id="A0A427Y3V4"/>
<proteinExistence type="inferred from homology"/>
<dbReference type="InterPro" id="IPR050186">
    <property type="entry name" value="TPT_transporter"/>
</dbReference>
<organism evidence="7 8">
    <name type="scientific">Saitozyma podzolica</name>
    <dbReference type="NCBI Taxonomy" id="1890683"/>
    <lineage>
        <taxon>Eukaryota</taxon>
        <taxon>Fungi</taxon>
        <taxon>Dikarya</taxon>
        <taxon>Basidiomycota</taxon>
        <taxon>Agaricomycotina</taxon>
        <taxon>Tremellomycetes</taxon>
        <taxon>Tremellales</taxon>
        <taxon>Trimorphomycetaceae</taxon>
        <taxon>Saitozyma</taxon>
    </lineage>
</organism>
<evidence type="ECO:0000313" key="8">
    <source>
        <dbReference type="Proteomes" id="UP000279259"/>
    </source>
</evidence>
<dbReference type="InterPro" id="IPR023213">
    <property type="entry name" value="CAT-like_dom_sf"/>
</dbReference>
<evidence type="ECO:0000256" key="5">
    <source>
        <dbReference type="RuleBase" id="RU367097"/>
    </source>
</evidence>
<feature type="transmembrane region" description="Helical" evidence="5">
    <location>
        <begin position="599"/>
        <end position="619"/>
    </location>
</feature>
<evidence type="ECO:0000256" key="6">
    <source>
        <dbReference type="SAM" id="MobiDB-lite"/>
    </source>
</evidence>
<feature type="transmembrane region" description="Helical" evidence="5">
    <location>
        <begin position="471"/>
        <end position="489"/>
    </location>
</feature>
<evidence type="ECO:0000256" key="1">
    <source>
        <dbReference type="ARBA" id="ARBA00004141"/>
    </source>
</evidence>
<feature type="transmembrane region" description="Helical" evidence="5">
    <location>
        <begin position="501"/>
        <end position="524"/>
    </location>
</feature>
<keyword evidence="5" id="KW-0333">Golgi apparatus</keyword>
<dbReference type="GO" id="GO:0005789">
    <property type="term" value="C:endoplasmic reticulum membrane"/>
    <property type="evidence" value="ECO:0007669"/>
    <property type="project" value="UniProtKB-SubCell"/>
</dbReference>
<evidence type="ECO:0000256" key="2">
    <source>
        <dbReference type="ARBA" id="ARBA00022692"/>
    </source>
</evidence>
<keyword evidence="3 5" id="KW-1133">Transmembrane helix</keyword>
<gene>
    <name evidence="7" type="ORF">EHS25_003904</name>
</gene>
<name>A0A427Y3V4_9TREE</name>
<feature type="transmembrane region" description="Helical" evidence="5">
    <location>
        <begin position="530"/>
        <end position="549"/>
    </location>
</feature>
<evidence type="ECO:0000313" key="7">
    <source>
        <dbReference type="EMBL" id="RSH85763.1"/>
    </source>
</evidence>
<keyword evidence="5" id="KW-0762">Sugar transport</keyword>
<keyword evidence="5" id="KW-0256">Endoplasmic reticulum</keyword>
<dbReference type="InterPro" id="IPR037185">
    <property type="entry name" value="EmrE-like"/>
</dbReference>
<feature type="transmembrane region" description="Helical" evidence="5">
    <location>
        <begin position="561"/>
        <end position="579"/>
    </location>
</feature>
<protein>
    <recommendedName>
        <fullName evidence="5">GDP-mannose transporter</fullName>
        <shortName evidence="5">GMT</shortName>
    </recommendedName>
</protein>
<dbReference type="Gene3D" id="3.30.559.10">
    <property type="entry name" value="Chloramphenicol acetyltransferase-like domain"/>
    <property type="match status" value="1"/>
</dbReference>
<keyword evidence="4 5" id="KW-0472">Membrane</keyword>
<keyword evidence="2 5" id="KW-0812">Transmembrane</keyword>
<feature type="transmembrane region" description="Helical" evidence="5">
    <location>
        <begin position="631"/>
        <end position="652"/>
    </location>
</feature>
<comment type="function">
    <text evidence="5">Involved in the import of GDP-mannose from the cytoplasm into the Golgi lumen.</text>
</comment>